<dbReference type="GeneID" id="26044072"/>
<evidence type="ECO:0000313" key="1">
    <source>
        <dbReference type="EMBL" id="ALE29368.1"/>
    </source>
</evidence>
<dbReference type="GO" id="GO:0005840">
    <property type="term" value="C:ribosome"/>
    <property type="evidence" value="ECO:0007669"/>
    <property type="project" value="UniProtKB-KW"/>
</dbReference>
<gene>
    <name evidence="1" type="primary">rps5</name>
</gene>
<dbReference type="SMR" id="A0A0M4MF11"/>
<proteinExistence type="predicted"/>
<name>A0A0M4MF11_9APIC</name>
<organism evidence="1">
    <name type="scientific">Babesia orientalis</name>
    <dbReference type="NCBI Taxonomy" id="273649"/>
    <lineage>
        <taxon>Eukaryota</taxon>
        <taxon>Sar</taxon>
        <taxon>Alveolata</taxon>
        <taxon>Apicomplexa</taxon>
        <taxon>Aconoidasida</taxon>
        <taxon>Piroplasmida</taxon>
        <taxon>Babesiidae</taxon>
        <taxon>Babesia</taxon>
    </lineage>
</organism>
<protein>
    <submittedName>
        <fullName evidence="1">Ribosomal protein S5</fullName>
    </submittedName>
</protein>
<sequence>MNCTYFKQYIKYNCKTNDNLYQKLFLVFNRIKHFKTNKKKNKCKYKFNLLNTCYTYSYSYLARYIYKNIYKLDYVKDGYIATNNNINTIVLNYNKIFMKRKQKKEMKYDVAIGSGSSRFWVGIGHNTNTSYKNACDNALSQSKRYIYNLQFKSNDYKIFKYKNYKFTLLDKVANKRNFTIYNNLVELSGVKKLKLISYIKAPTKTILRAILHYFN</sequence>
<dbReference type="AlphaFoldDB" id="A0A0M4MF11"/>
<dbReference type="RefSeq" id="YP_009170368.1">
    <property type="nucleotide sequence ID" value="NC_028029.1"/>
</dbReference>
<accession>A0A0M4MF11</accession>
<keyword evidence="1" id="KW-0689">Ribosomal protein</keyword>
<dbReference type="EMBL" id="KT428643">
    <property type="protein sequence ID" value="ALE29368.1"/>
    <property type="molecule type" value="Genomic_DNA"/>
</dbReference>
<keyword evidence="1" id="KW-0687">Ribonucleoprotein</keyword>
<reference evidence="1" key="1">
    <citation type="journal article" date="2015" name="Parasit. Vectors">
        <title>Characterization and annotation of Babesia orientalis apicoplast genome.</title>
        <authorList>
            <person name="Huang Y."/>
            <person name="He L."/>
            <person name="Hu J."/>
            <person name="He P."/>
            <person name="He J."/>
            <person name="Yu L."/>
            <person name="Malobi N."/>
            <person name="Zhou Y."/>
            <person name="Shen B."/>
            <person name="Zhao J."/>
        </authorList>
    </citation>
    <scope>NUCLEOTIDE SEQUENCE</scope>
    <source>
        <strain evidence="1">Wuhan</strain>
    </source>
</reference>